<feature type="compositionally biased region" description="Basic and acidic residues" evidence="5">
    <location>
        <begin position="404"/>
        <end position="434"/>
    </location>
</feature>
<keyword evidence="8" id="KW-1185">Reference proteome</keyword>
<evidence type="ECO:0000259" key="6">
    <source>
        <dbReference type="PROSITE" id="PS50103"/>
    </source>
</evidence>
<keyword evidence="3 4" id="KW-0862">Zinc</keyword>
<feature type="zinc finger region" description="C3H1-type" evidence="4">
    <location>
        <begin position="457"/>
        <end position="484"/>
    </location>
</feature>
<evidence type="ECO:0000256" key="1">
    <source>
        <dbReference type="ARBA" id="ARBA00022723"/>
    </source>
</evidence>
<feature type="compositionally biased region" description="Acidic residues" evidence="5">
    <location>
        <begin position="212"/>
        <end position="230"/>
    </location>
</feature>
<feature type="non-terminal residue" evidence="7">
    <location>
        <position position="1"/>
    </location>
</feature>
<reference evidence="7" key="1">
    <citation type="journal article" date="2023" name="G3 (Bethesda)">
        <title>A reference genome for the long-term kleptoplast-retaining sea slug Elysia crispata morphotype clarki.</title>
        <authorList>
            <person name="Eastman K.E."/>
            <person name="Pendleton A.L."/>
            <person name="Shaikh M.A."/>
            <person name="Suttiyut T."/>
            <person name="Ogas R."/>
            <person name="Tomko P."/>
            <person name="Gavelis G."/>
            <person name="Widhalm J.R."/>
            <person name="Wisecaver J.H."/>
        </authorList>
    </citation>
    <scope>NUCLEOTIDE SEQUENCE</scope>
    <source>
        <strain evidence="7">ECLA1</strain>
    </source>
</reference>
<feature type="compositionally biased region" description="Acidic residues" evidence="5">
    <location>
        <begin position="264"/>
        <end position="279"/>
    </location>
</feature>
<evidence type="ECO:0000256" key="3">
    <source>
        <dbReference type="ARBA" id="ARBA00022833"/>
    </source>
</evidence>
<dbReference type="InterPro" id="IPR036855">
    <property type="entry name" value="Znf_CCCH_sf"/>
</dbReference>
<name>A0AAE1AC22_9GAST</name>
<feature type="compositionally biased region" description="Basic residues" evidence="5">
    <location>
        <begin position="707"/>
        <end position="733"/>
    </location>
</feature>
<dbReference type="EMBL" id="JAWDGP010002241">
    <property type="protein sequence ID" value="KAK3784476.1"/>
    <property type="molecule type" value="Genomic_DNA"/>
</dbReference>
<feature type="domain" description="C3H1-type" evidence="6">
    <location>
        <begin position="457"/>
        <end position="484"/>
    </location>
</feature>
<dbReference type="PANTHER" id="PTHR46582:SF1">
    <property type="entry name" value="ZINC FINGER CCCH DOMAIN-CONTAINING PROTEIN 18"/>
    <property type="match status" value="1"/>
</dbReference>
<feature type="compositionally biased region" description="Acidic residues" evidence="5">
    <location>
        <begin position="79"/>
        <end position="90"/>
    </location>
</feature>
<comment type="caution">
    <text evidence="7">The sequence shown here is derived from an EMBL/GenBank/DDBJ whole genome shotgun (WGS) entry which is preliminary data.</text>
</comment>
<feature type="compositionally biased region" description="Acidic residues" evidence="5">
    <location>
        <begin position="394"/>
        <end position="403"/>
    </location>
</feature>
<dbReference type="GO" id="GO:0003723">
    <property type="term" value="F:RNA binding"/>
    <property type="evidence" value="ECO:0007669"/>
    <property type="project" value="TreeGrafter"/>
</dbReference>
<feature type="compositionally biased region" description="Gly residues" evidence="5">
    <location>
        <begin position="823"/>
        <end position="864"/>
    </location>
</feature>
<feature type="compositionally biased region" description="Acidic residues" evidence="5">
    <location>
        <begin position="108"/>
        <end position="120"/>
    </location>
</feature>
<dbReference type="GO" id="GO:0008270">
    <property type="term" value="F:zinc ion binding"/>
    <property type="evidence" value="ECO:0007669"/>
    <property type="project" value="UniProtKB-KW"/>
</dbReference>
<dbReference type="InterPro" id="IPR000571">
    <property type="entry name" value="Znf_CCCH"/>
</dbReference>
<feature type="compositionally biased region" description="Polar residues" evidence="5">
    <location>
        <begin position="1111"/>
        <end position="1130"/>
    </location>
</feature>
<evidence type="ECO:0000256" key="5">
    <source>
        <dbReference type="SAM" id="MobiDB-lite"/>
    </source>
</evidence>
<feature type="compositionally biased region" description="Low complexity" evidence="5">
    <location>
        <begin position="900"/>
        <end position="912"/>
    </location>
</feature>
<feature type="compositionally biased region" description="Low complexity" evidence="5">
    <location>
        <begin position="736"/>
        <end position="769"/>
    </location>
</feature>
<feature type="compositionally biased region" description="Low complexity" evidence="5">
    <location>
        <begin position="1202"/>
        <end position="1217"/>
    </location>
</feature>
<feature type="region of interest" description="Disordered" evidence="5">
    <location>
        <begin position="626"/>
        <end position="1288"/>
    </location>
</feature>
<feature type="compositionally biased region" description="Basic and acidic residues" evidence="5">
    <location>
        <begin position="578"/>
        <end position="592"/>
    </location>
</feature>
<gene>
    <name evidence="7" type="ORF">RRG08_066654</name>
</gene>
<feature type="compositionally biased region" description="Acidic residues" evidence="5">
    <location>
        <begin position="435"/>
        <end position="446"/>
    </location>
</feature>
<evidence type="ECO:0000313" key="7">
    <source>
        <dbReference type="EMBL" id="KAK3784476.1"/>
    </source>
</evidence>
<feature type="compositionally biased region" description="Polar residues" evidence="5">
    <location>
        <begin position="1001"/>
        <end position="1010"/>
    </location>
</feature>
<dbReference type="PROSITE" id="PS50103">
    <property type="entry name" value="ZF_C3H1"/>
    <property type="match status" value="1"/>
</dbReference>
<dbReference type="InterPro" id="IPR052647">
    <property type="entry name" value="Zinc_finger_CCCH-type"/>
</dbReference>
<feature type="compositionally biased region" description="Basic and acidic residues" evidence="5">
    <location>
        <begin position="662"/>
        <end position="676"/>
    </location>
</feature>
<feature type="compositionally biased region" description="Basic and acidic residues" evidence="5">
    <location>
        <begin position="1041"/>
        <end position="1075"/>
    </location>
</feature>
<feature type="compositionally biased region" description="Low complexity" evidence="5">
    <location>
        <begin position="930"/>
        <end position="952"/>
    </location>
</feature>
<organism evidence="7 8">
    <name type="scientific">Elysia crispata</name>
    <name type="common">lettuce slug</name>
    <dbReference type="NCBI Taxonomy" id="231223"/>
    <lineage>
        <taxon>Eukaryota</taxon>
        <taxon>Metazoa</taxon>
        <taxon>Spiralia</taxon>
        <taxon>Lophotrochozoa</taxon>
        <taxon>Mollusca</taxon>
        <taxon>Gastropoda</taxon>
        <taxon>Heterobranchia</taxon>
        <taxon>Euthyneura</taxon>
        <taxon>Panpulmonata</taxon>
        <taxon>Sacoglossa</taxon>
        <taxon>Placobranchoidea</taxon>
        <taxon>Plakobranchidae</taxon>
        <taxon>Elysia</taxon>
    </lineage>
</organism>
<accession>A0AAE1AC22</accession>
<dbReference type="PANTHER" id="PTHR46582">
    <property type="entry name" value="ZINC FINGER CCCH DOMAIN-CONTAINING PROTEIN 18"/>
    <property type="match status" value="1"/>
</dbReference>
<dbReference type="InterPro" id="IPR041367">
    <property type="entry name" value="Znf-CCCH_4"/>
</dbReference>
<protein>
    <recommendedName>
        <fullName evidence="6">C3H1-type domain-containing protein</fullName>
    </recommendedName>
</protein>
<feature type="compositionally biased region" description="Basic and acidic residues" evidence="5">
    <location>
        <begin position="17"/>
        <end position="60"/>
    </location>
</feature>
<feature type="region of interest" description="Disordered" evidence="5">
    <location>
        <begin position="547"/>
        <end position="592"/>
    </location>
</feature>
<feature type="compositionally biased region" description="Basic and acidic residues" evidence="5">
    <location>
        <begin position="547"/>
        <end position="569"/>
    </location>
</feature>
<dbReference type="Proteomes" id="UP001283361">
    <property type="component" value="Unassembled WGS sequence"/>
</dbReference>
<dbReference type="Pfam" id="PF18044">
    <property type="entry name" value="zf-CCCH_4"/>
    <property type="match status" value="1"/>
</dbReference>
<sequence>SDGELDLASENIELSAEKETKVDYVSSQEERDSGILDVKRGESKGSVKDETDVKLDDTVKSDAGSIADDASRVSKVPSEDLEAVSEDELPEASHTKITIASSKAVVEGGEDVSSEDEEVGDTVSNEFSIVSTGKIREENLGINSKTVANETSMPPSEPEPVSPTALPEHDSPSGLAEPVSPTDLPEPVSPTALAEPVSPAALPELTPLDAEPISDEEDNSGLAEEEDGEAGEIKSPTEDITSPPSSPEQGGANLGEVEPVSADDSNDTDGELPSGDDEDVGKPGEDQSKNGANFESIESEEDGDMDGSAASKDLPGAVKSTPGGKQDGYMESISDEETIDSGTEKIVGLASQDKSVTAISNKSIESKSPFLAVKDSESGKKVSAPNFNEHQVELDYEETEADDGEVKPEDSRIEQLIKEKTEEGKHQEDTASDKDEGELSDDDCEEGEIKEPGARKPFMKPMCRFFQRGHCTWGVSCRFLHPGVNDKGNYQMIEIPGFQPTGVHARLGGPGPWPEQQPPVEQLEIPPPPLPDTPPPETAWERGLRIAKEQRKKATERKEQEPDFEEKRLNLSVDEERELNKENERVPRIIPKDPYYDQQAFEEDEYYKISRDPWQTGHYENFEVRYNREPSFSPPPYREKPAMPLPPMRYTRPYNSPPPVDKFGRDRIERREDYRAKPAPAPPPPVVNDYPSPSRRPDEWVDPWRRQTTRKSSKSPTRGKHKRSHSRGRRGRRSVSDSSISSRSASGSSSGSSRSSRSYSGSSGSSSRSRSPEPAPPGVDRHDRYQSPSRDQPRSAVTVRGRGGVYHNNYDPGYRRDQQGYGRMRGGGGGGPGGGGGRGDGGYQNRPGGGRGGGGPGGGPGRGGDSYPNRDNRDMMRERGRQRVHSPPDRPLPYVRPRPRSASSRSSSSGSRSRSRSRSRVGREAGRGRGSSSRSSSGSSSSRSSSSSSVGSADSEHLYRDLGSPGKSPVQGGSAATSKKKRVGSSSHKDRGTAGGRGPPISSQVPQMPGSQRHPGMPPPTPSSGSQQRHHVNLDHIPIPQDRRDASRDGRSQRDGRDSRDMRDSRDPRDSRVSRDPGMTGSGGRSESRYASRNAPQAPVKAKDPLKVVGQKSNIKLTLLPKQQQSSLGSRPNPLDSPPRKRRMSDREPSPPSAPPAKRLNLPIPQVSSALRVATEKAAKIQMRQDKSRSSPPPPSSQHHLSMTSSGSNMASSSSSSRARAPVSPQKQSSSGLKSRGPEPSIAKTAPKMTSGGNTAMAGAGGSATAQGTGSSSSGGSKVKKSMSSRREELLKQLKAVEDAIARKKTKLT</sequence>
<evidence type="ECO:0000256" key="2">
    <source>
        <dbReference type="ARBA" id="ARBA00022771"/>
    </source>
</evidence>
<feature type="compositionally biased region" description="Basic and acidic residues" evidence="5">
    <location>
        <begin position="1174"/>
        <end position="1189"/>
    </location>
</feature>
<proteinExistence type="predicted"/>
<evidence type="ECO:0000313" key="8">
    <source>
        <dbReference type="Proteomes" id="UP001283361"/>
    </source>
</evidence>
<feature type="compositionally biased region" description="Basic and acidic residues" evidence="5">
    <location>
        <begin position="695"/>
        <end position="705"/>
    </location>
</feature>
<keyword evidence="1 4" id="KW-0479">Metal-binding</keyword>
<feature type="compositionally biased region" description="Low complexity" evidence="5">
    <location>
        <begin position="1249"/>
        <end position="1277"/>
    </location>
</feature>
<dbReference type="GO" id="GO:0071011">
    <property type="term" value="C:precatalytic spliceosome"/>
    <property type="evidence" value="ECO:0007669"/>
    <property type="project" value="TreeGrafter"/>
</dbReference>
<dbReference type="Gene3D" id="4.10.1000.10">
    <property type="entry name" value="Zinc finger, CCCH-type"/>
    <property type="match status" value="1"/>
</dbReference>
<dbReference type="SUPFAM" id="SSF90229">
    <property type="entry name" value="CCCH zinc finger"/>
    <property type="match status" value="1"/>
</dbReference>
<feature type="region of interest" description="Disordered" evidence="5">
    <location>
        <begin position="17"/>
        <end position="457"/>
    </location>
</feature>
<keyword evidence="2 4" id="KW-0863">Zinc-finger</keyword>
<feature type="compositionally biased region" description="Basic and acidic residues" evidence="5">
    <location>
        <begin position="868"/>
        <end position="881"/>
    </location>
</feature>
<feature type="compositionally biased region" description="Polar residues" evidence="5">
    <location>
        <begin position="352"/>
        <end position="363"/>
    </location>
</feature>
<evidence type="ECO:0000256" key="4">
    <source>
        <dbReference type="PROSITE-ProRule" id="PRU00723"/>
    </source>
</evidence>